<evidence type="ECO:0000313" key="6">
    <source>
        <dbReference type="Proteomes" id="UP001500507"/>
    </source>
</evidence>
<keyword evidence="3" id="KW-0998">Cell outer membrane</keyword>
<evidence type="ECO:0000256" key="2">
    <source>
        <dbReference type="ARBA" id="ARBA00023136"/>
    </source>
</evidence>
<dbReference type="Proteomes" id="UP001500507">
    <property type="component" value="Unassembled WGS sequence"/>
</dbReference>
<dbReference type="NCBIfam" id="TIGR03302">
    <property type="entry name" value="OM_YfiO"/>
    <property type="match status" value="1"/>
</dbReference>
<feature type="domain" description="Outer membrane lipoprotein BamD-like" evidence="4">
    <location>
        <begin position="37"/>
        <end position="184"/>
    </location>
</feature>
<proteinExistence type="predicted"/>
<evidence type="ECO:0000256" key="1">
    <source>
        <dbReference type="ARBA" id="ARBA00022729"/>
    </source>
</evidence>
<reference evidence="6" key="1">
    <citation type="journal article" date="2019" name="Int. J. Syst. Evol. Microbiol.">
        <title>The Global Catalogue of Microorganisms (GCM) 10K type strain sequencing project: providing services to taxonomists for standard genome sequencing and annotation.</title>
        <authorList>
            <consortium name="The Broad Institute Genomics Platform"/>
            <consortium name="The Broad Institute Genome Sequencing Center for Infectious Disease"/>
            <person name="Wu L."/>
            <person name="Ma J."/>
        </authorList>
    </citation>
    <scope>NUCLEOTIDE SEQUENCE [LARGE SCALE GENOMIC DNA]</scope>
    <source>
        <strain evidence="6">JCM 16082</strain>
    </source>
</reference>
<evidence type="ECO:0000259" key="4">
    <source>
        <dbReference type="Pfam" id="PF13525"/>
    </source>
</evidence>
<feature type="domain" description="Outer membrane lipoprotein BamD-like" evidence="4">
    <location>
        <begin position="194"/>
        <end position="280"/>
    </location>
</feature>
<dbReference type="SUPFAM" id="SSF48452">
    <property type="entry name" value="TPR-like"/>
    <property type="match status" value="1"/>
</dbReference>
<keyword evidence="2" id="KW-0472">Membrane</keyword>
<dbReference type="Gene3D" id="1.25.40.10">
    <property type="entry name" value="Tetratricopeptide repeat domain"/>
    <property type="match status" value="1"/>
</dbReference>
<dbReference type="InterPro" id="IPR011990">
    <property type="entry name" value="TPR-like_helical_dom_sf"/>
</dbReference>
<organism evidence="5 6">
    <name type="scientific">Gangjinia marincola</name>
    <dbReference type="NCBI Taxonomy" id="578463"/>
    <lineage>
        <taxon>Bacteria</taxon>
        <taxon>Pseudomonadati</taxon>
        <taxon>Bacteroidota</taxon>
        <taxon>Flavobacteriia</taxon>
        <taxon>Flavobacteriales</taxon>
        <taxon>Flavobacteriaceae</taxon>
        <taxon>Gangjinia</taxon>
    </lineage>
</organism>
<dbReference type="RefSeq" id="WP_343764164.1">
    <property type="nucleotide sequence ID" value="NZ_BAAAFG010000005.1"/>
</dbReference>
<accession>A0ABP3XTY5</accession>
<gene>
    <name evidence="5" type="primary">bamD</name>
    <name evidence="5" type="ORF">GCM10009117_07890</name>
</gene>
<dbReference type="InterPro" id="IPR039565">
    <property type="entry name" value="BamD-like"/>
</dbReference>
<dbReference type="Pfam" id="PF13525">
    <property type="entry name" value="YfiO"/>
    <property type="match status" value="2"/>
</dbReference>
<dbReference type="EMBL" id="BAAAFG010000005">
    <property type="protein sequence ID" value="GAA0871643.1"/>
    <property type="molecule type" value="Genomic_DNA"/>
</dbReference>
<protein>
    <submittedName>
        <fullName evidence="5">Outer membrane protein assembly factor BamD</fullName>
    </submittedName>
</protein>
<keyword evidence="1" id="KW-0732">Signal</keyword>
<dbReference type="InterPro" id="IPR017689">
    <property type="entry name" value="BamD"/>
</dbReference>
<name>A0ABP3XTY5_9FLAO</name>
<keyword evidence="6" id="KW-1185">Reference proteome</keyword>
<comment type="caution">
    <text evidence="5">The sequence shown here is derived from an EMBL/GenBank/DDBJ whole genome shotgun (WGS) entry which is preliminary data.</text>
</comment>
<evidence type="ECO:0000256" key="3">
    <source>
        <dbReference type="ARBA" id="ARBA00023237"/>
    </source>
</evidence>
<sequence>MKKIISIFIILISLTGCGEYQRALNGDDVGKKYEAAVALYEEAQEKGRSNKGKYRKALRLLEQVVPQYRGKPQGEKLSFIYANTYFELGDFSLSGYEFDRFSTSYPRSERAEEAAYKSAKSYYYDSPRYTLDQTSTNQAIQKLQTYINRYPSGEYLDEANELAKELREKLEEKAFEIAKLYYNQGDLFISGYSNYQAAVSAFDNFIVDYPGTPYREKAYYYKFDAQYKYAIGSYELLMADRLKEAKEYFKTLKKYYPEGELTADAEESMTDINERLQQLEK</sequence>
<evidence type="ECO:0000313" key="5">
    <source>
        <dbReference type="EMBL" id="GAA0871643.1"/>
    </source>
</evidence>
<dbReference type="PROSITE" id="PS51257">
    <property type="entry name" value="PROKAR_LIPOPROTEIN"/>
    <property type="match status" value="1"/>
</dbReference>